<dbReference type="InterPro" id="IPR037634">
    <property type="entry name" value="Smaug_SAM"/>
</dbReference>
<dbReference type="WBParaSite" id="HPBE_0000754901-mRNA-1">
    <property type="protein sequence ID" value="HPBE_0000754901-mRNA-1"/>
    <property type="gene ID" value="HPBE_0000754901"/>
</dbReference>
<dbReference type="Pfam" id="PF00536">
    <property type="entry name" value="SAM_1"/>
    <property type="match status" value="1"/>
</dbReference>
<reference evidence="8 9" key="1">
    <citation type="submission" date="2018-11" db="EMBL/GenBank/DDBJ databases">
        <authorList>
            <consortium name="Pathogen Informatics"/>
        </authorList>
    </citation>
    <scope>NUCLEOTIDE SEQUENCE [LARGE SCALE GENOMIC DNA]</scope>
</reference>
<evidence type="ECO:0000259" key="7">
    <source>
        <dbReference type="SMART" id="SM00454"/>
    </source>
</evidence>
<evidence type="ECO:0000256" key="3">
    <source>
        <dbReference type="ARBA" id="ARBA00022490"/>
    </source>
</evidence>
<keyword evidence="4" id="KW-0678">Repressor</keyword>
<feature type="compositionally biased region" description="Low complexity" evidence="6">
    <location>
        <begin position="519"/>
        <end position="530"/>
    </location>
</feature>
<dbReference type="InterPro" id="IPR013761">
    <property type="entry name" value="SAM/pointed_sf"/>
</dbReference>
<dbReference type="InterPro" id="IPR050897">
    <property type="entry name" value="SMAUG/VTS1_RNA-bind"/>
</dbReference>
<dbReference type="PANTHER" id="PTHR12515">
    <property type="entry name" value="STERILE ALPHA MOTIF DOMAIN CONTAINING PROTEIN 4-RELATED"/>
    <property type="match status" value="1"/>
</dbReference>
<evidence type="ECO:0000256" key="6">
    <source>
        <dbReference type="SAM" id="MobiDB-lite"/>
    </source>
</evidence>
<dbReference type="EMBL" id="UZAH01025917">
    <property type="protein sequence ID" value="VDO72705.1"/>
    <property type="molecule type" value="Genomic_DNA"/>
</dbReference>
<comment type="similarity">
    <text evidence="2">Belongs to the SMAUG family.</text>
</comment>
<dbReference type="SUPFAM" id="SSF47769">
    <property type="entry name" value="SAM/Pointed domain"/>
    <property type="match status" value="1"/>
</dbReference>
<dbReference type="PANTHER" id="PTHR12515:SF5">
    <property type="entry name" value="PROTEIN SMAUG"/>
    <property type="match status" value="1"/>
</dbReference>
<gene>
    <name evidence="8" type="ORF">HPBE_LOCUS7550</name>
</gene>
<keyword evidence="5" id="KW-0694">RNA-binding</keyword>
<dbReference type="InterPro" id="IPR037093">
    <property type="entry name" value="PHAT_dom_sf"/>
</dbReference>
<evidence type="ECO:0000313" key="8">
    <source>
        <dbReference type="EMBL" id="VDO72705.1"/>
    </source>
</evidence>
<dbReference type="InterPro" id="IPR001660">
    <property type="entry name" value="SAM"/>
</dbReference>
<dbReference type="GO" id="GO:0030371">
    <property type="term" value="F:translation repressor activity"/>
    <property type="evidence" value="ECO:0007669"/>
    <property type="project" value="InterPro"/>
</dbReference>
<dbReference type="AlphaFoldDB" id="A0A3P8BIK1"/>
<evidence type="ECO:0000313" key="9">
    <source>
        <dbReference type="Proteomes" id="UP000050761"/>
    </source>
</evidence>
<dbReference type="Proteomes" id="UP000050761">
    <property type="component" value="Unassembled WGS sequence"/>
</dbReference>
<protein>
    <submittedName>
        <fullName evidence="10">SAM domain-containing protein</fullName>
    </submittedName>
</protein>
<evidence type="ECO:0000256" key="5">
    <source>
        <dbReference type="ARBA" id="ARBA00022884"/>
    </source>
</evidence>
<dbReference type="GO" id="GO:0003729">
    <property type="term" value="F:mRNA binding"/>
    <property type="evidence" value="ECO:0007669"/>
    <property type="project" value="TreeGrafter"/>
</dbReference>
<comment type="subcellular location">
    <subcellularLocation>
        <location evidence="1">Cytoplasm</location>
    </subcellularLocation>
</comment>
<reference evidence="10" key="2">
    <citation type="submission" date="2019-09" db="UniProtKB">
        <authorList>
            <consortium name="WormBaseParasite"/>
        </authorList>
    </citation>
    <scope>IDENTIFICATION</scope>
</reference>
<dbReference type="OrthoDB" id="2155283at2759"/>
<dbReference type="SMART" id="SM00454">
    <property type="entry name" value="SAM"/>
    <property type="match status" value="1"/>
</dbReference>
<keyword evidence="3" id="KW-0963">Cytoplasm</keyword>
<evidence type="ECO:0000256" key="4">
    <source>
        <dbReference type="ARBA" id="ARBA00022491"/>
    </source>
</evidence>
<evidence type="ECO:0000256" key="2">
    <source>
        <dbReference type="ARBA" id="ARBA00008232"/>
    </source>
</evidence>
<dbReference type="Gene3D" id="1.25.40.170">
    <property type="entry name" value="Smaug, PHAT domain"/>
    <property type="match status" value="1"/>
</dbReference>
<accession>A0A3P8BIK1</accession>
<evidence type="ECO:0000256" key="1">
    <source>
        <dbReference type="ARBA" id="ARBA00004496"/>
    </source>
</evidence>
<name>A0A3P8BIK1_HELPZ</name>
<dbReference type="GO" id="GO:0000932">
    <property type="term" value="C:P-body"/>
    <property type="evidence" value="ECO:0007669"/>
    <property type="project" value="TreeGrafter"/>
</dbReference>
<organism evidence="8">
    <name type="scientific">Heligmosomoides polygyrus</name>
    <name type="common">Parasitic roundworm</name>
    <dbReference type="NCBI Taxonomy" id="6339"/>
    <lineage>
        <taxon>Eukaryota</taxon>
        <taxon>Metazoa</taxon>
        <taxon>Ecdysozoa</taxon>
        <taxon>Nematoda</taxon>
        <taxon>Chromadorea</taxon>
        <taxon>Rhabditida</taxon>
        <taxon>Rhabditina</taxon>
        <taxon>Rhabditomorpha</taxon>
        <taxon>Strongyloidea</taxon>
        <taxon>Heligmosomidae</taxon>
        <taxon>Heligmosomoides</taxon>
    </lineage>
</organism>
<feature type="domain" description="SAM" evidence="7">
    <location>
        <begin position="102"/>
        <end position="165"/>
    </location>
</feature>
<dbReference type="Gene3D" id="1.10.150.50">
    <property type="entry name" value="Transcription Factor, Ets-1"/>
    <property type="match status" value="1"/>
</dbReference>
<evidence type="ECO:0000313" key="10">
    <source>
        <dbReference type="WBParaSite" id="HPBE_0000754901-mRNA-1"/>
    </source>
</evidence>
<proteinExistence type="inferred from homology"/>
<feature type="region of interest" description="Disordered" evidence="6">
    <location>
        <begin position="509"/>
        <end position="530"/>
    </location>
</feature>
<dbReference type="GO" id="GO:0000289">
    <property type="term" value="P:nuclear-transcribed mRNA poly(A) tail shortening"/>
    <property type="evidence" value="ECO:0007669"/>
    <property type="project" value="TreeGrafter"/>
</dbReference>
<keyword evidence="9" id="KW-1185">Reference proteome</keyword>
<dbReference type="CDD" id="cd09557">
    <property type="entry name" value="SAM_Smaug"/>
    <property type="match status" value="1"/>
</dbReference>
<sequence length="555" mass="61576">MITDLWIDEQVMQPLSPSTGCFADLNMSPFGAFLNSLPPADQSANIGAASWPATNGIYSKLNEKPLTGGYVTSSTPQRKMSLDGALSSKSCSPPLTPPALDLMKPGMRDVPAWLKSLRLHKYTAMFAELSYEEMMALDEIELERRNVTKGARTKILQSIQKLCSRAADLRSMHERLSLSHPQRCLRCAIATLRQMITTPMIPYSPAPGESPESVDGFVCMSYISDRNVPGLIFNLLGEIQRAVFVSGRQPMDVEYEYLLMLFTVFDRLSSNEAFTPMQKQHVQQWKRLARKAIRPADVRRQRVGLPHSGKCEICHFKDIAQRENGKLSIKSNNAPPDKVTYHHQQQHRMGNALPNQQFAPANQQEWSQQHLVRNPLPIPPSPMVVQQQRRQNVFSAGYWHSNFPMDANHPLARGRTRQMAPLSAQAFTQALPQYRSQQHTADGEGAAATPLLSGSSQSFEGFSRWPRSIYENHELLCRDNAACGRIRGGSAIPVSTLWDNLAMCPAAERGGESTSGYCSSTSERSSGAGSPRACGVGQTLYDRVCRDVAALQLSI</sequence>